<dbReference type="EMBL" id="LK028589">
    <property type="protein sequence ID" value="CDS23152.1"/>
    <property type="molecule type" value="Genomic_DNA"/>
</dbReference>
<sequence length="119" mass="13068">MREALETSIPSEHLHFPPSHYTVLEDPLAHHYPLSHPRITTAACLLGNIKTPSSLTGVYGTAAAPTSGAGWVGSRYCWAINLSGVEKEHMLRMRESVTMPIGRAENNVHLRELLRSGVL</sequence>
<reference evidence="1 2" key="1">
    <citation type="journal article" date="2013" name="Nature">
        <title>The genomes of four tapeworm species reveal adaptations to parasitism.</title>
        <authorList>
            <person name="Tsai I.J."/>
            <person name="Zarowiecki M."/>
            <person name="Holroyd N."/>
            <person name="Garciarrubio A."/>
            <person name="Sanchez-Flores A."/>
            <person name="Brooks K.L."/>
            <person name="Tracey A."/>
            <person name="Bobes R.J."/>
            <person name="Fragoso G."/>
            <person name="Sciutto E."/>
            <person name="Aslett M."/>
            <person name="Beasley H."/>
            <person name="Bennett H.M."/>
            <person name="Cai J."/>
            <person name="Camicia F."/>
            <person name="Clark R."/>
            <person name="Cucher M."/>
            <person name="De Silva N."/>
            <person name="Day T.A."/>
            <person name="Deplazes P."/>
            <person name="Estrada K."/>
            <person name="Fernandez C."/>
            <person name="Holland P.W."/>
            <person name="Hou J."/>
            <person name="Hu S."/>
            <person name="Huckvale T."/>
            <person name="Hung S.S."/>
            <person name="Kamenetzky L."/>
            <person name="Keane J.A."/>
            <person name="Kiss F."/>
            <person name="Koziol U."/>
            <person name="Lambert O."/>
            <person name="Liu K."/>
            <person name="Luo X."/>
            <person name="Luo Y."/>
            <person name="Macchiaroli N."/>
            <person name="Nichol S."/>
            <person name="Paps J."/>
            <person name="Parkinson J."/>
            <person name="Pouchkina-Stantcheva N."/>
            <person name="Riddiford N."/>
            <person name="Rosenzvit M."/>
            <person name="Salinas G."/>
            <person name="Wasmuth J.D."/>
            <person name="Zamanian M."/>
            <person name="Zheng Y."/>
            <person name="Cai X."/>
            <person name="Soberon X."/>
            <person name="Olson P.D."/>
            <person name="Laclette J.P."/>
            <person name="Brehm K."/>
            <person name="Berriman M."/>
            <person name="Garciarrubio A."/>
            <person name="Bobes R.J."/>
            <person name="Fragoso G."/>
            <person name="Sanchez-Flores A."/>
            <person name="Estrada K."/>
            <person name="Cevallos M.A."/>
            <person name="Morett E."/>
            <person name="Gonzalez V."/>
            <person name="Portillo T."/>
            <person name="Ochoa-Leyva A."/>
            <person name="Jose M.V."/>
            <person name="Sciutto E."/>
            <person name="Landa A."/>
            <person name="Jimenez L."/>
            <person name="Valdes V."/>
            <person name="Carrero J.C."/>
            <person name="Larralde C."/>
            <person name="Morales-Montor J."/>
            <person name="Limon-Lason J."/>
            <person name="Soberon X."/>
            <person name="Laclette J.P."/>
        </authorList>
    </citation>
    <scope>NUCLEOTIDE SEQUENCE [LARGE SCALE GENOMIC DNA]</scope>
</reference>
<evidence type="ECO:0000313" key="2">
    <source>
        <dbReference type="Proteomes" id="UP000492820"/>
    </source>
</evidence>
<protein>
    <submittedName>
        <fullName evidence="1 3">Uncharacterized protein</fullName>
    </submittedName>
</protein>
<reference evidence="3" key="3">
    <citation type="submission" date="2020-10" db="UniProtKB">
        <authorList>
            <consortium name="WormBaseParasite"/>
        </authorList>
    </citation>
    <scope>IDENTIFICATION</scope>
</reference>
<dbReference type="AlphaFoldDB" id="A0A068WZN7"/>
<dbReference type="Proteomes" id="UP000492820">
    <property type="component" value="Unassembled WGS sequence"/>
</dbReference>
<evidence type="ECO:0000313" key="1">
    <source>
        <dbReference type="EMBL" id="CDS23152.1"/>
    </source>
</evidence>
<evidence type="ECO:0000313" key="3">
    <source>
        <dbReference type="WBParaSite" id="EgrG_002036100"/>
    </source>
</evidence>
<proteinExistence type="predicted"/>
<reference evidence="1" key="2">
    <citation type="submission" date="2014-06" db="EMBL/GenBank/DDBJ databases">
        <authorList>
            <person name="Aslett M."/>
        </authorList>
    </citation>
    <scope>NUCLEOTIDE SEQUENCE</scope>
</reference>
<dbReference type="WBParaSite" id="EgrG_002036100">
    <property type="protein sequence ID" value="EgrG_002036100"/>
    <property type="gene ID" value="EgrG_002036100"/>
</dbReference>
<organism evidence="1">
    <name type="scientific">Echinococcus granulosus</name>
    <name type="common">Hydatid tapeworm</name>
    <dbReference type="NCBI Taxonomy" id="6210"/>
    <lineage>
        <taxon>Eukaryota</taxon>
        <taxon>Metazoa</taxon>
        <taxon>Spiralia</taxon>
        <taxon>Lophotrochozoa</taxon>
        <taxon>Platyhelminthes</taxon>
        <taxon>Cestoda</taxon>
        <taxon>Eucestoda</taxon>
        <taxon>Cyclophyllidea</taxon>
        <taxon>Taeniidae</taxon>
        <taxon>Echinococcus</taxon>
        <taxon>Echinococcus granulosus group</taxon>
    </lineage>
</organism>
<gene>
    <name evidence="1" type="ORF">EgrG_002036100</name>
</gene>
<name>A0A068WZN7_ECHGR</name>
<accession>A0A068WZN7</accession>